<dbReference type="EMBL" id="JAGFBS010000016">
    <property type="protein sequence ID" value="KAG6374947.1"/>
    <property type="molecule type" value="Genomic_DNA"/>
</dbReference>
<evidence type="ECO:0000313" key="2">
    <source>
        <dbReference type="EMBL" id="KAG6374947.1"/>
    </source>
</evidence>
<protein>
    <submittedName>
        <fullName evidence="2">Uncharacterized protein</fullName>
    </submittedName>
</protein>
<sequence>MIEEVSPAMKVSNLRKLIAQETRTNVGDLELYQIPESSPLSLEDLDTTKISLSDLGKSLSIGRSLATVFGSQAAADHLHLVVVNVAIPFIVCCWIRGRCSDFWITLQVSWQAKVIELLTSIREESTHLDGVSPLGSELYKFLYSEQEDIDGIIQAPGLGHLLPKNQILETAFNDVPLSDNACVVVEVVGLRDKPRSNWDAVDRATKKTRITPSEFGLSSFYATQANMDWWTNSSSISVPSRSSKARMNRQMINPPFRIQTLHLSDCCTRDLENSAKPPMPKPKLPGDPLTSDIKSTCP</sequence>
<feature type="region of interest" description="Disordered" evidence="1">
    <location>
        <begin position="270"/>
        <end position="298"/>
    </location>
</feature>
<proteinExistence type="predicted"/>
<dbReference type="Proteomes" id="UP000683000">
    <property type="component" value="Unassembled WGS sequence"/>
</dbReference>
<organism evidence="2 3">
    <name type="scientific">Boletus reticuloceps</name>
    <dbReference type="NCBI Taxonomy" id="495285"/>
    <lineage>
        <taxon>Eukaryota</taxon>
        <taxon>Fungi</taxon>
        <taxon>Dikarya</taxon>
        <taxon>Basidiomycota</taxon>
        <taxon>Agaricomycotina</taxon>
        <taxon>Agaricomycetes</taxon>
        <taxon>Agaricomycetidae</taxon>
        <taxon>Boletales</taxon>
        <taxon>Boletineae</taxon>
        <taxon>Boletaceae</taxon>
        <taxon>Boletoideae</taxon>
        <taxon>Boletus</taxon>
    </lineage>
</organism>
<comment type="caution">
    <text evidence="2">The sequence shown here is derived from an EMBL/GenBank/DDBJ whole genome shotgun (WGS) entry which is preliminary data.</text>
</comment>
<evidence type="ECO:0000256" key="1">
    <source>
        <dbReference type="SAM" id="MobiDB-lite"/>
    </source>
</evidence>
<keyword evidence="3" id="KW-1185">Reference proteome</keyword>
<accession>A0A8I2YQ66</accession>
<evidence type="ECO:0000313" key="3">
    <source>
        <dbReference type="Proteomes" id="UP000683000"/>
    </source>
</evidence>
<gene>
    <name evidence="2" type="ORF">JVT61DRAFT_3702</name>
</gene>
<reference evidence="2" key="1">
    <citation type="submission" date="2021-03" db="EMBL/GenBank/DDBJ databases">
        <title>Evolutionary innovations through gain and loss of genes in the ectomycorrhizal Boletales.</title>
        <authorList>
            <person name="Wu G."/>
            <person name="Miyauchi S."/>
            <person name="Morin E."/>
            <person name="Yang Z.-L."/>
            <person name="Xu J."/>
            <person name="Martin F.M."/>
        </authorList>
    </citation>
    <scope>NUCLEOTIDE SEQUENCE</scope>
    <source>
        <strain evidence="2">BR01</strain>
    </source>
</reference>
<dbReference type="AlphaFoldDB" id="A0A8I2YQ66"/>
<name>A0A8I2YQ66_9AGAM</name>